<dbReference type="OrthoDB" id="9771118at2"/>
<dbReference type="Proteomes" id="UP000281118">
    <property type="component" value="Unassembled WGS sequence"/>
</dbReference>
<name>A0A433MV77_9BURK</name>
<accession>A0A433MV77</accession>
<comment type="caution">
    <text evidence="2">The sequence shown here is derived from an EMBL/GenBank/DDBJ whole genome shotgun (WGS) entry which is preliminary data.</text>
</comment>
<evidence type="ECO:0000313" key="2">
    <source>
        <dbReference type="EMBL" id="RUR71684.1"/>
    </source>
</evidence>
<reference evidence="2 3" key="1">
    <citation type="submission" date="2018-12" db="EMBL/GenBank/DDBJ databases">
        <title>The genome sequences of Variovorax guangxiensis DSM 27352.</title>
        <authorList>
            <person name="Gao J."/>
            <person name="Sun J."/>
        </authorList>
    </citation>
    <scope>NUCLEOTIDE SEQUENCE [LARGE SCALE GENOMIC DNA]</scope>
    <source>
        <strain evidence="2 3">DSM 27352</strain>
    </source>
</reference>
<dbReference type="PANTHER" id="PTHR37951:SF1">
    <property type="entry name" value="TYPE VI SECRETION SYSTEM COMPONENT TSSA1"/>
    <property type="match status" value="1"/>
</dbReference>
<evidence type="ECO:0000259" key="1">
    <source>
        <dbReference type="Pfam" id="PF06812"/>
    </source>
</evidence>
<dbReference type="RefSeq" id="WP_126025743.1">
    <property type="nucleotide sequence ID" value="NZ_RXFT01000023.1"/>
</dbReference>
<sequence length="347" mass="36629">MLNNELAATLLAPIGDASPCGDDLEYDADFMALVADAQGKPEQQFGDTVIPAVEPEWREVGEKAGNILRRSKDVRAAVLLLRASTRLQGVEGFASGLRLLNGLLDTFWDGIHPKLDADDDNDPTMRLNALAPLTDETMGLRDLYEAQVGVARGVGPIRVRDIAIAHNALTAVGGEATYSMAQVQGGLEAIQSERPDAIQAALGVPALVEQLKKLIAERTGRADAFDLDPLRSIARVLQKACASASGSPADAAAAQDSGGAAADAQANGAAASRPAAARGEIQNRQDAVQMLDRVIRYLEQAEPGNPAPLLIERAKKLIGVSFLEIMANLAPNAMDTIETVTGRRPSE</sequence>
<dbReference type="PANTHER" id="PTHR37951">
    <property type="entry name" value="CYTOPLASMIC PROTEIN-RELATED"/>
    <property type="match status" value="1"/>
</dbReference>
<dbReference type="InterPro" id="IPR017740">
    <property type="entry name" value="TssA-like"/>
</dbReference>
<dbReference type="Pfam" id="PF06812">
    <property type="entry name" value="ImpA_N"/>
    <property type="match status" value="1"/>
</dbReference>
<organism evidence="2 3">
    <name type="scientific">Variovorax guangxiensis</name>
    <dbReference type="NCBI Taxonomy" id="1775474"/>
    <lineage>
        <taxon>Bacteria</taxon>
        <taxon>Pseudomonadati</taxon>
        <taxon>Pseudomonadota</taxon>
        <taxon>Betaproteobacteria</taxon>
        <taxon>Burkholderiales</taxon>
        <taxon>Comamonadaceae</taxon>
        <taxon>Variovorax</taxon>
    </lineage>
</organism>
<proteinExistence type="predicted"/>
<dbReference type="EMBL" id="RXFT01000023">
    <property type="protein sequence ID" value="RUR71684.1"/>
    <property type="molecule type" value="Genomic_DNA"/>
</dbReference>
<dbReference type="NCBIfam" id="TIGR03363">
    <property type="entry name" value="VI_chp_8"/>
    <property type="match status" value="1"/>
</dbReference>
<evidence type="ECO:0000313" key="3">
    <source>
        <dbReference type="Proteomes" id="UP000281118"/>
    </source>
</evidence>
<protein>
    <submittedName>
        <fullName evidence="2">Type VI secretion system protein TssA</fullName>
    </submittedName>
</protein>
<dbReference type="InterPro" id="IPR010657">
    <property type="entry name" value="ImpA_N"/>
</dbReference>
<dbReference type="AlphaFoldDB" id="A0A433MV77"/>
<feature type="domain" description="ImpA N-terminal" evidence="1">
    <location>
        <begin position="11"/>
        <end position="134"/>
    </location>
</feature>
<gene>
    <name evidence="2" type="primary">tssA</name>
    <name evidence="2" type="ORF">EJP67_32025</name>
</gene>